<dbReference type="Pfam" id="PF03828">
    <property type="entry name" value="PAP_assoc"/>
    <property type="match status" value="1"/>
</dbReference>
<dbReference type="Proteomes" id="UP000275078">
    <property type="component" value="Unassembled WGS sequence"/>
</dbReference>
<dbReference type="SUPFAM" id="SSF81631">
    <property type="entry name" value="PAP/OAS1 substrate-binding domain"/>
    <property type="match status" value="1"/>
</dbReference>
<feature type="region of interest" description="Disordered" evidence="8">
    <location>
        <begin position="607"/>
        <end position="658"/>
    </location>
</feature>
<dbReference type="EMBL" id="ML119665">
    <property type="protein sequence ID" value="RPA83309.1"/>
    <property type="molecule type" value="Genomic_DNA"/>
</dbReference>
<reference evidence="11 12" key="1">
    <citation type="journal article" date="2018" name="Nat. Ecol. Evol.">
        <title>Pezizomycetes genomes reveal the molecular basis of ectomycorrhizal truffle lifestyle.</title>
        <authorList>
            <person name="Murat C."/>
            <person name="Payen T."/>
            <person name="Noel B."/>
            <person name="Kuo A."/>
            <person name="Morin E."/>
            <person name="Chen J."/>
            <person name="Kohler A."/>
            <person name="Krizsan K."/>
            <person name="Balestrini R."/>
            <person name="Da Silva C."/>
            <person name="Montanini B."/>
            <person name="Hainaut M."/>
            <person name="Levati E."/>
            <person name="Barry K.W."/>
            <person name="Belfiori B."/>
            <person name="Cichocki N."/>
            <person name="Clum A."/>
            <person name="Dockter R.B."/>
            <person name="Fauchery L."/>
            <person name="Guy J."/>
            <person name="Iotti M."/>
            <person name="Le Tacon F."/>
            <person name="Lindquist E.A."/>
            <person name="Lipzen A."/>
            <person name="Malagnac F."/>
            <person name="Mello A."/>
            <person name="Molinier V."/>
            <person name="Miyauchi S."/>
            <person name="Poulain J."/>
            <person name="Riccioni C."/>
            <person name="Rubini A."/>
            <person name="Sitrit Y."/>
            <person name="Splivallo R."/>
            <person name="Traeger S."/>
            <person name="Wang M."/>
            <person name="Zifcakova L."/>
            <person name="Wipf D."/>
            <person name="Zambonelli A."/>
            <person name="Paolocci F."/>
            <person name="Nowrousian M."/>
            <person name="Ottonello S."/>
            <person name="Baldrian P."/>
            <person name="Spatafora J.W."/>
            <person name="Henrissat B."/>
            <person name="Nagy L.G."/>
            <person name="Aury J.M."/>
            <person name="Wincker P."/>
            <person name="Grigoriev I.V."/>
            <person name="Bonfante P."/>
            <person name="Martin F.M."/>
        </authorList>
    </citation>
    <scope>NUCLEOTIDE SEQUENCE [LARGE SCALE GENOMIC DNA]</scope>
    <source>
        <strain evidence="11 12">RN42</strain>
    </source>
</reference>
<feature type="compositionally biased region" description="Low complexity" evidence="8">
    <location>
        <begin position="748"/>
        <end position="773"/>
    </location>
</feature>
<evidence type="ECO:0000256" key="5">
    <source>
        <dbReference type="ARBA" id="ARBA00022679"/>
    </source>
</evidence>
<feature type="compositionally biased region" description="Basic residues" evidence="8">
    <location>
        <begin position="1177"/>
        <end position="1191"/>
    </location>
</feature>
<dbReference type="STRING" id="1160509.A0A3N4IB50"/>
<feature type="compositionally biased region" description="Polar residues" evidence="8">
    <location>
        <begin position="636"/>
        <end position="658"/>
    </location>
</feature>
<dbReference type="Gene3D" id="3.30.460.10">
    <property type="entry name" value="Beta Polymerase, domain 2"/>
    <property type="match status" value="1"/>
</dbReference>
<comment type="cofactor">
    <cofactor evidence="1">
        <name>Mn(2+)</name>
        <dbReference type="ChEBI" id="CHEBI:29035"/>
    </cofactor>
</comment>
<evidence type="ECO:0000256" key="3">
    <source>
        <dbReference type="ARBA" id="ARBA00008593"/>
    </source>
</evidence>
<dbReference type="CDD" id="cd05402">
    <property type="entry name" value="NT_PAP_TUTase"/>
    <property type="match status" value="1"/>
</dbReference>
<feature type="compositionally biased region" description="Low complexity" evidence="8">
    <location>
        <begin position="831"/>
        <end position="840"/>
    </location>
</feature>
<feature type="compositionally biased region" description="Low complexity" evidence="8">
    <location>
        <begin position="1072"/>
        <end position="1088"/>
    </location>
</feature>
<proteinExistence type="inferred from homology"/>
<dbReference type="AlphaFoldDB" id="A0A3N4IB50"/>
<sequence>MEPAYLGMGSPAVSSAVPSSQNLQLPQDQFSPSRRRSQPGSAPASPQPSHSQVLPTSPLPHYQQSHYILPQTIPSFGYGHNSFAYLYPTSHPTPPANVRSPSSSRRRNSSQSPDRSSADTGRSWRNSSSNGNWTRGRGKSSGAPRRQQPFNHSQSKHQQQTQYAFRQEGDQYDTIMDYQGRSSRSGYPSTSVPNTPHFSKTMTRPPSQTPSPNRGKGSSPKSISSEPTTKSHRQEAWCREPCRFEIAMLTAKRRMPYSIGTERLPREENAVKEKLSQEEEQTITKQIIELVEDKLQPNADVELRRRLFLEKLERIFNTVWPGHDIQVRAFGSTENKLSSKDSDIDVCIKTPWNGLTSMCQIASEMDKAGMERVICVMAAKVPIVKIWDPELEVQCDMNVNNTGALENTRMIKTYVEIDPRVRPLAMTIKYWTKMRVLNDAAGGGTLSSYTWTCMILNFLQTRDPPILPALHKRLSAPKTTEDGDTISFDDDLSALKGYGENNKETLGGLLYGFFRHYGYEYDWDDSVISVREGKLLPKKASNWYLMQNNRLCVEEPFNTSRNLGNTADDTSIRGLHLELRRACGILEKTQSFDELLAKYEFPDQKPIITSTGTSLRGGRGGYSGRGRQPNAGYTPRQPTSSNKASGNNRRPVNVGQYPNPQMHQAQVMYPEYYYAVPAGPDFHLALLQTQQALAQQQQYRHYQQQHGMATSPSVQDNYQSQLGLQQLINYGAYSSLIGFPPYYYQHQQLQQQQQQQQQQHQQQQQQQHHGAQQMSQSDSQGTASVPASPPVAPALADVRTELRNGIARASRRGLDGYHNTVRSRSQPPIASGGSSYSGPSRPLVLNGQPLPQLNTSVSDDDLDCVELSSNGSTNNIVPTLPETPPDAEVSDEYAGFYRLGGPYQPEVLAAHVADAESFMTPREQIEGRKVYSADVTTPTIDSKKIASHEPHHIPVVLGLEQINDESVRRQIETGPSVSPSTSSTTVTHHSMKERPASPKATNESTTGAPEMQTGVQKVDEQKQKKTPEQSRESSNPVAASGKPAKPSVPAITVPQATPKERKSSKSPKSRSPKANSPKAPSPKQSPSKGKSKKSPQATLWINDDAKTALSPVIEVQTPPLEKSRRKAEEVKEEQAQAQPTPKQEKPQSKANNRAGIVERSVEHQPPPTPAESTKPANNHRHHGHHRHHHNKSTNGSSHKAGGSEATNSTKEDGDKKSTRGAKSHYYKKISNKKKPKPVTGASTAGGDQGGKQPLKDSERKGG</sequence>
<feature type="compositionally biased region" description="Polar residues" evidence="8">
    <location>
        <begin position="219"/>
        <end position="228"/>
    </location>
</feature>
<feature type="compositionally biased region" description="Polar residues" evidence="8">
    <location>
        <begin position="148"/>
        <end position="162"/>
    </location>
</feature>
<feature type="domain" description="Poly(A) RNA polymerase mitochondrial-like central palm" evidence="10">
    <location>
        <begin position="283"/>
        <end position="415"/>
    </location>
</feature>
<keyword evidence="5" id="KW-0808">Transferase</keyword>
<dbReference type="GO" id="GO:0031123">
    <property type="term" value="P:RNA 3'-end processing"/>
    <property type="evidence" value="ECO:0007669"/>
    <property type="project" value="TreeGrafter"/>
</dbReference>
<dbReference type="PANTHER" id="PTHR12271">
    <property type="entry name" value="POLY A POLYMERASE CID PAP -RELATED"/>
    <property type="match status" value="1"/>
</dbReference>
<keyword evidence="12" id="KW-1185">Reference proteome</keyword>
<feature type="domain" description="PAP-associated" evidence="9">
    <location>
        <begin position="505"/>
        <end position="560"/>
    </location>
</feature>
<accession>A0A3N4IB50</accession>
<evidence type="ECO:0000256" key="6">
    <source>
        <dbReference type="ARBA" id="ARBA00022723"/>
    </source>
</evidence>
<keyword evidence="7" id="KW-0460">Magnesium</keyword>
<dbReference type="GO" id="GO:1990817">
    <property type="term" value="F:poly(A) RNA polymerase activity"/>
    <property type="evidence" value="ECO:0007669"/>
    <property type="project" value="UniProtKB-EC"/>
</dbReference>
<dbReference type="PANTHER" id="PTHR12271:SF113">
    <property type="entry name" value="POLY(A) RNA POLYMERASE CID11"/>
    <property type="match status" value="1"/>
</dbReference>
<keyword evidence="6" id="KW-0479">Metal-binding</keyword>
<evidence type="ECO:0000313" key="11">
    <source>
        <dbReference type="EMBL" id="RPA83309.1"/>
    </source>
</evidence>
<comment type="similarity">
    <text evidence="3">Belongs to the DNA polymerase type-B-like family.</text>
</comment>
<feature type="compositionally biased region" description="Low complexity" evidence="8">
    <location>
        <begin position="10"/>
        <end position="52"/>
    </location>
</feature>
<feature type="compositionally biased region" description="Basic and acidic residues" evidence="8">
    <location>
        <begin position="1017"/>
        <end position="1031"/>
    </location>
</feature>
<dbReference type="Pfam" id="PF22600">
    <property type="entry name" value="MTPAP-like_central"/>
    <property type="match status" value="1"/>
</dbReference>
<feature type="region of interest" description="Disordered" evidence="8">
    <location>
        <begin position="178"/>
        <end position="235"/>
    </location>
</feature>
<evidence type="ECO:0000256" key="8">
    <source>
        <dbReference type="SAM" id="MobiDB-lite"/>
    </source>
</evidence>
<evidence type="ECO:0000259" key="10">
    <source>
        <dbReference type="Pfam" id="PF22600"/>
    </source>
</evidence>
<dbReference type="InterPro" id="IPR054708">
    <property type="entry name" value="MTPAP-like_central"/>
</dbReference>
<evidence type="ECO:0000256" key="4">
    <source>
        <dbReference type="ARBA" id="ARBA00012388"/>
    </source>
</evidence>
<comment type="cofactor">
    <cofactor evidence="2">
        <name>Mg(2+)</name>
        <dbReference type="ChEBI" id="CHEBI:18420"/>
    </cofactor>
</comment>
<feature type="region of interest" description="Disordered" evidence="8">
    <location>
        <begin position="971"/>
        <end position="1262"/>
    </location>
</feature>
<dbReference type="InterPro" id="IPR043519">
    <property type="entry name" value="NT_sf"/>
</dbReference>
<feature type="compositionally biased region" description="Low complexity" evidence="8">
    <location>
        <begin position="99"/>
        <end position="135"/>
    </location>
</feature>
<feature type="region of interest" description="Disordered" evidence="8">
    <location>
        <begin position="807"/>
        <end position="858"/>
    </location>
</feature>
<evidence type="ECO:0000259" key="9">
    <source>
        <dbReference type="Pfam" id="PF03828"/>
    </source>
</evidence>
<evidence type="ECO:0000256" key="7">
    <source>
        <dbReference type="ARBA" id="ARBA00022842"/>
    </source>
</evidence>
<evidence type="ECO:0000256" key="1">
    <source>
        <dbReference type="ARBA" id="ARBA00001936"/>
    </source>
</evidence>
<feature type="compositionally biased region" description="Polar residues" evidence="8">
    <location>
        <begin position="180"/>
        <end position="212"/>
    </location>
</feature>
<organism evidence="11 12">
    <name type="scientific">Ascobolus immersus RN42</name>
    <dbReference type="NCBI Taxonomy" id="1160509"/>
    <lineage>
        <taxon>Eukaryota</taxon>
        <taxon>Fungi</taxon>
        <taxon>Dikarya</taxon>
        <taxon>Ascomycota</taxon>
        <taxon>Pezizomycotina</taxon>
        <taxon>Pezizomycetes</taxon>
        <taxon>Pezizales</taxon>
        <taxon>Ascobolaceae</taxon>
        <taxon>Ascobolus</taxon>
    </lineage>
</organism>
<protein>
    <recommendedName>
        <fullName evidence="4">polynucleotide adenylyltransferase</fullName>
        <ecNumber evidence="4">2.7.7.19</ecNumber>
    </recommendedName>
</protein>
<dbReference type="Gene3D" id="1.10.1410.10">
    <property type="match status" value="1"/>
</dbReference>
<feature type="region of interest" description="Disordered" evidence="8">
    <location>
        <begin position="748"/>
        <end position="791"/>
    </location>
</feature>
<evidence type="ECO:0000313" key="12">
    <source>
        <dbReference type="Proteomes" id="UP000275078"/>
    </source>
</evidence>
<dbReference type="OrthoDB" id="2274644at2759"/>
<feature type="compositionally biased region" description="Low complexity" evidence="8">
    <location>
        <begin position="975"/>
        <end position="988"/>
    </location>
</feature>
<dbReference type="EC" id="2.7.7.19" evidence="4"/>
<dbReference type="GO" id="GO:0046872">
    <property type="term" value="F:metal ion binding"/>
    <property type="evidence" value="ECO:0007669"/>
    <property type="project" value="UniProtKB-KW"/>
</dbReference>
<dbReference type="SUPFAM" id="SSF81301">
    <property type="entry name" value="Nucleotidyltransferase"/>
    <property type="match status" value="1"/>
</dbReference>
<feature type="compositionally biased region" description="Gly residues" evidence="8">
    <location>
        <begin position="615"/>
        <end position="624"/>
    </location>
</feature>
<gene>
    <name evidence="11" type="ORF">BJ508DRAFT_304767</name>
</gene>
<feature type="compositionally biased region" description="Basic residues" evidence="8">
    <location>
        <begin position="1218"/>
        <end position="1236"/>
    </location>
</feature>
<dbReference type="InterPro" id="IPR002058">
    <property type="entry name" value="PAP_assoc"/>
</dbReference>
<feature type="region of interest" description="Disordered" evidence="8">
    <location>
        <begin position="90"/>
        <end position="162"/>
    </location>
</feature>
<dbReference type="GO" id="GO:0010605">
    <property type="term" value="P:negative regulation of macromolecule metabolic process"/>
    <property type="evidence" value="ECO:0007669"/>
    <property type="project" value="UniProtKB-ARBA"/>
</dbReference>
<name>A0A3N4IB50_ASCIM</name>
<feature type="region of interest" description="Disordered" evidence="8">
    <location>
        <begin position="1"/>
        <end position="60"/>
    </location>
</feature>
<evidence type="ECO:0000256" key="2">
    <source>
        <dbReference type="ARBA" id="ARBA00001946"/>
    </source>
</evidence>
<feature type="compositionally biased region" description="Basic and acidic residues" evidence="8">
    <location>
        <begin position="1253"/>
        <end position="1262"/>
    </location>
</feature>